<feature type="region of interest" description="Disordered" evidence="1">
    <location>
        <begin position="165"/>
        <end position="184"/>
    </location>
</feature>
<feature type="region of interest" description="Disordered" evidence="1">
    <location>
        <begin position="57"/>
        <end position="93"/>
    </location>
</feature>
<evidence type="ECO:0000313" key="3">
    <source>
        <dbReference type="Proteomes" id="UP000310200"/>
    </source>
</evidence>
<organism evidence="2 3">
    <name type="scientific">Temnothorax longispinosus</name>
    <dbReference type="NCBI Taxonomy" id="300112"/>
    <lineage>
        <taxon>Eukaryota</taxon>
        <taxon>Metazoa</taxon>
        <taxon>Ecdysozoa</taxon>
        <taxon>Arthropoda</taxon>
        <taxon>Hexapoda</taxon>
        <taxon>Insecta</taxon>
        <taxon>Pterygota</taxon>
        <taxon>Neoptera</taxon>
        <taxon>Endopterygota</taxon>
        <taxon>Hymenoptera</taxon>
        <taxon>Apocrita</taxon>
        <taxon>Aculeata</taxon>
        <taxon>Formicoidea</taxon>
        <taxon>Formicidae</taxon>
        <taxon>Myrmicinae</taxon>
        <taxon>Temnothorax</taxon>
    </lineage>
</organism>
<dbReference type="AlphaFoldDB" id="A0A4V3SAV8"/>
<keyword evidence="3" id="KW-1185">Reference proteome</keyword>
<evidence type="ECO:0000256" key="1">
    <source>
        <dbReference type="SAM" id="MobiDB-lite"/>
    </source>
</evidence>
<proteinExistence type="predicted"/>
<sequence>MKVDRAQIECIIVWPEAGESAIGCAVSCNTIAKGPLPPSHAGDIERICRELRKVQSAEKTADKTRSEPPGGIGIGKGIGKGRKSGERGDVRRVKGQHGRIGRIIEWYVTVLCRFARNVGAVSELMAVGQMFRGFSAELSCPRAQHNARGVPSRVKIRRRTDVAAEATGGGNVVKPRPELPSRLV</sequence>
<comment type="caution">
    <text evidence="2">The sequence shown here is derived from an EMBL/GenBank/DDBJ whole genome shotgun (WGS) entry which is preliminary data.</text>
</comment>
<dbReference type="EMBL" id="QBLH01001969">
    <property type="protein sequence ID" value="TGZ50474.1"/>
    <property type="molecule type" value="Genomic_DNA"/>
</dbReference>
<feature type="compositionally biased region" description="Basic and acidic residues" evidence="1">
    <location>
        <begin position="175"/>
        <end position="184"/>
    </location>
</feature>
<feature type="compositionally biased region" description="Basic and acidic residues" evidence="1">
    <location>
        <begin position="83"/>
        <end position="92"/>
    </location>
</feature>
<reference evidence="2 3" key="1">
    <citation type="journal article" date="2019" name="Philos. Trans. R. Soc. Lond., B, Biol. Sci.">
        <title>Ant behaviour and brain gene expression of defending hosts depend on the ecological success of the intruding social parasite.</title>
        <authorList>
            <person name="Kaur R."/>
            <person name="Stoldt M."/>
            <person name="Jongepier E."/>
            <person name="Feldmeyer B."/>
            <person name="Menzel F."/>
            <person name="Bornberg-Bauer E."/>
            <person name="Foitzik S."/>
        </authorList>
    </citation>
    <scope>NUCLEOTIDE SEQUENCE [LARGE SCALE GENOMIC DNA]</scope>
    <source>
        <tissue evidence="2">Whole body</tissue>
    </source>
</reference>
<gene>
    <name evidence="2" type="ORF">DBV15_04231</name>
</gene>
<feature type="compositionally biased region" description="Basic and acidic residues" evidence="1">
    <location>
        <begin position="57"/>
        <end position="66"/>
    </location>
</feature>
<accession>A0A4V3SAV8</accession>
<protein>
    <submittedName>
        <fullName evidence="2">Uncharacterized protein</fullName>
    </submittedName>
</protein>
<evidence type="ECO:0000313" key="2">
    <source>
        <dbReference type="EMBL" id="TGZ50474.1"/>
    </source>
</evidence>
<dbReference type="Proteomes" id="UP000310200">
    <property type="component" value="Unassembled WGS sequence"/>
</dbReference>
<name>A0A4V3SAV8_9HYME</name>